<dbReference type="InterPro" id="IPR008811">
    <property type="entry name" value="Glycosyl_hydrolases_36"/>
</dbReference>
<organism evidence="5 6">
    <name type="scientific">Aspergillus puulaauensis</name>
    <dbReference type="NCBI Taxonomy" id="1220207"/>
    <lineage>
        <taxon>Eukaryota</taxon>
        <taxon>Fungi</taxon>
        <taxon>Dikarya</taxon>
        <taxon>Ascomycota</taxon>
        <taxon>Pezizomycotina</taxon>
        <taxon>Eurotiomycetes</taxon>
        <taxon>Eurotiomycetidae</taxon>
        <taxon>Eurotiales</taxon>
        <taxon>Aspergillaceae</taxon>
        <taxon>Aspergillus</taxon>
    </lineage>
</organism>
<dbReference type="RefSeq" id="XP_041556264.1">
    <property type="nucleotide sequence ID" value="XM_041703593.1"/>
</dbReference>
<reference evidence="5" key="2">
    <citation type="submission" date="2021-02" db="EMBL/GenBank/DDBJ databases">
        <title>Aspergillus puulaauensis MK2 genome sequence.</title>
        <authorList>
            <person name="Futagami T."/>
            <person name="Mori K."/>
            <person name="Kadooka C."/>
            <person name="Tanaka T."/>
        </authorList>
    </citation>
    <scope>NUCLEOTIDE SEQUENCE</scope>
    <source>
        <strain evidence="5">MK2</strain>
    </source>
</reference>
<dbReference type="GO" id="GO:0004557">
    <property type="term" value="F:alpha-galactosidase activity"/>
    <property type="evidence" value="ECO:0007669"/>
    <property type="project" value="UniProtKB-EC"/>
</dbReference>
<comment type="catalytic activity">
    <reaction evidence="4">
        <text>alpha-D-galactosyl-(1-&gt;3)-1D-myo-inositol + sucrose = raffinose + myo-inositol</text>
        <dbReference type="Rhea" id="RHEA:20161"/>
        <dbReference type="ChEBI" id="CHEBI:16634"/>
        <dbReference type="ChEBI" id="CHEBI:17268"/>
        <dbReference type="ChEBI" id="CHEBI:17505"/>
        <dbReference type="ChEBI" id="CHEBI:17992"/>
        <dbReference type="EC" id="2.4.1.82"/>
    </reaction>
</comment>
<dbReference type="SUPFAM" id="SSF51445">
    <property type="entry name" value="(Trans)glycosidases"/>
    <property type="match status" value="1"/>
</dbReference>
<dbReference type="GeneID" id="64974075"/>
<comment type="catalytic activity">
    <reaction evidence="1">
        <text>Hydrolysis of terminal, non-reducing alpha-D-galactose residues in alpha-D-galactosides, including galactose oligosaccharides, galactomannans and galactolipids.</text>
        <dbReference type="EC" id="3.2.1.22"/>
    </reaction>
</comment>
<dbReference type="Gene3D" id="3.20.20.70">
    <property type="entry name" value="Aldolase class I"/>
    <property type="match status" value="1"/>
</dbReference>
<keyword evidence="3" id="KW-0119">Carbohydrate metabolism</keyword>
<evidence type="ECO:0000256" key="3">
    <source>
        <dbReference type="ARBA" id="ARBA00023277"/>
    </source>
</evidence>
<dbReference type="FunFam" id="3.20.20.70:FF:000222">
    <property type="entry name" value="Raffinose synthase Sip1 protein"/>
    <property type="match status" value="1"/>
</dbReference>
<dbReference type="Proteomes" id="UP000654913">
    <property type="component" value="Chromosome 4"/>
</dbReference>
<evidence type="ECO:0000313" key="5">
    <source>
        <dbReference type="EMBL" id="BCS24070.1"/>
    </source>
</evidence>
<dbReference type="AlphaFoldDB" id="A0A7R8ANY9"/>
<reference evidence="5" key="1">
    <citation type="submission" date="2021-01" db="EMBL/GenBank/DDBJ databases">
        <authorList>
            <consortium name="Aspergillus puulaauensis MK2 genome sequencing consortium"/>
            <person name="Kazuki M."/>
            <person name="Futagami T."/>
        </authorList>
    </citation>
    <scope>NUCLEOTIDE SEQUENCE</scope>
    <source>
        <strain evidence="5">MK2</strain>
    </source>
</reference>
<evidence type="ECO:0000256" key="4">
    <source>
        <dbReference type="ARBA" id="ARBA00049426"/>
    </source>
</evidence>
<name>A0A7R8ANY9_9EURO</name>
<dbReference type="GO" id="GO:0047274">
    <property type="term" value="F:galactinol-sucrose galactosyltransferase activity"/>
    <property type="evidence" value="ECO:0007669"/>
    <property type="project" value="UniProtKB-EC"/>
</dbReference>
<dbReference type="PANTHER" id="PTHR31268:SF32">
    <property type="entry name" value="GALACTINOL--SUCROSE GALACTOSYLTRANSFERASE 2-RELATED"/>
    <property type="match status" value="1"/>
</dbReference>
<evidence type="ECO:0008006" key="7">
    <source>
        <dbReference type="Google" id="ProtNLM"/>
    </source>
</evidence>
<sequence>MSIQITSYPPLGKVTCLKHEKIKFTVQLEPDSDSDNQKEWEVQIWHDIGGTEWLALPVQKCPSTAVPLLSSGQGQGSNTRHVFEGEITHPQPGIGNFTIRYREHQDGDADSEWQWANQKQQVGDGELIFTSNELGLEQQELKKLSFAGLGRYFDNLSPDIEVEVRKSEAPGAALWSLSGPVEPAADGHPGVARLPLGVPSYVSRFFALVRLSVSWLGPRQGKDKLDLSEDAILCSFLRKDGVHVVLLGVSVHDVLTVLGSGSDGAVVVKAQNDNPSPSRFQVLVSAADEFEIAMSALVYEARKLVRPYDANANDDQNAQWLSSWYDGLTYCTWNGIGQDLSEEKLIPALDELKRQGINIKGLIIDDNWQSLDNEGGDSWYRGWNQFEASPKAFPHGLAKTVSTIRELHPNIEYIAVWHALLGYWGGISPDGELASTYKTREVQLNSPIRSSMLAIDPCDIQRFYNDFYSFLSSAGITGVKADAQSFLDLLSNPTDRAEFTTSYQDAWTISSLRHFGPKVISCMSQFPQTIFHSQLPTNKLTIVVRNSDDFFPDIEDSHPWHVFCNAHNALLTRYLNILPDWDMFQTSTSNPYASFHAAARCISGGPIYITDTPGQHDAPLIKQMTAPTTQSDSITLRPGIVGRTLDMYHDIKEGHVLRIGTYHGRARTGSGIIGLFNVAATPKSALFVMSDFPGIYAADTDSKYIVRSHRSGRITNGLNSASTVSVKLEERGWEILTAYPTRAFTLGEKDNVETEVAVLGLLGKMTGVAALVNSDVFLESNGRLRVDVSIKALGVLGVYFSQLQGWDIDEHFMVLISGKAVPRKTVWRENGRILAIDVEEAWREMGLQAGWSNEVNVSVLL</sequence>
<protein>
    <recommendedName>
        <fullName evidence="7">Alpha-galactosidase</fullName>
    </recommendedName>
</protein>
<keyword evidence="6" id="KW-1185">Reference proteome</keyword>
<dbReference type="KEGG" id="apuu:APUU_40514A"/>
<evidence type="ECO:0000313" key="6">
    <source>
        <dbReference type="Proteomes" id="UP000654913"/>
    </source>
</evidence>
<dbReference type="Pfam" id="PF05691">
    <property type="entry name" value="Raffinose_syn"/>
    <property type="match status" value="2"/>
</dbReference>
<dbReference type="EMBL" id="AP024446">
    <property type="protein sequence ID" value="BCS24070.1"/>
    <property type="molecule type" value="Genomic_DNA"/>
</dbReference>
<dbReference type="OrthoDB" id="4664297at2759"/>
<dbReference type="InterPro" id="IPR013785">
    <property type="entry name" value="Aldolase_TIM"/>
</dbReference>
<comment type="similarity">
    <text evidence="2">Belongs to the glycosyl hydrolases 36 family.</text>
</comment>
<accession>A0A7R8ANY9</accession>
<dbReference type="InterPro" id="IPR017853">
    <property type="entry name" value="GH"/>
</dbReference>
<evidence type="ECO:0000256" key="1">
    <source>
        <dbReference type="ARBA" id="ARBA00001255"/>
    </source>
</evidence>
<dbReference type="PANTHER" id="PTHR31268">
    <property type="match status" value="1"/>
</dbReference>
<gene>
    <name evidence="5" type="ORF">APUU_40514A</name>
</gene>
<proteinExistence type="inferred from homology"/>
<evidence type="ECO:0000256" key="2">
    <source>
        <dbReference type="ARBA" id="ARBA00007240"/>
    </source>
</evidence>